<accession>A0A0C3HBH5</accession>
<reference evidence="3" key="2">
    <citation type="submission" date="2015-01" db="EMBL/GenBank/DDBJ databases">
        <title>Evolutionary Origins and Diversification of the Mycorrhizal Mutualists.</title>
        <authorList>
            <consortium name="DOE Joint Genome Institute"/>
            <consortium name="Mycorrhizal Genomics Consortium"/>
            <person name="Kohler A."/>
            <person name="Kuo A."/>
            <person name="Nagy L.G."/>
            <person name="Floudas D."/>
            <person name="Copeland A."/>
            <person name="Barry K.W."/>
            <person name="Cichocki N."/>
            <person name="Veneault-Fourrey C."/>
            <person name="LaButti K."/>
            <person name="Lindquist E.A."/>
            <person name="Lipzen A."/>
            <person name="Lundell T."/>
            <person name="Morin E."/>
            <person name="Murat C."/>
            <person name="Riley R."/>
            <person name="Ohm R."/>
            <person name="Sun H."/>
            <person name="Tunlid A."/>
            <person name="Henrissat B."/>
            <person name="Grigoriev I.V."/>
            <person name="Hibbett D.S."/>
            <person name="Martin F."/>
        </authorList>
    </citation>
    <scope>NUCLEOTIDE SEQUENCE [LARGE SCALE GENOMIC DNA]</scope>
    <source>
        <strain evidence="3">Zn</strain>
    </source>
</reference>
<keyword evidence="3" id="KW-1185">Reference proteome</keyword>
<gene>
    <name evidence="2" type="ORF">OIDMADRAFT_49103</name>
</gene>
<proteinExistence type="predicted"/>
<dbReference type="InterPro" id="IPR009091">
    <property type="entry name" value="RCC1/BLIP-II"/>
</dbReference>
<evidence type="ECO:0000313" key="2">
    <source>
        <dbReference type="EMBL" id="KIN05581.1"/>
    </source>
</evidence>
<reference evidence="2 3" key="1">
    <citation type="submission" date="2014-04" db="EMBL/GenBank/DDBJ databases">
        <authorList>
            <consortium name="DOE Joint Genome Institute"/>
            <person name="Kuo A."/>
            <person name="Martino E."/>
            <person name="Perotto S."/>
            <person name="Kohler A."/>
            <person name="Nagy L.G."/>
            <person name="Floudas D."/>
            <person name="Copeland A."/>
            <person name="Barry K.W."/>
            <person name="Cichocki N."/>
            <person name="Veneault-Fourrey C."/>
            <person name="LaButti K."/>
            <person name="Lindquist E.A."/>
            <person name="Lipzen A."/>
            <person name="Lundell T."/>
            <person name="Morin E."/>
            <person name="Murat C."/>
            <person name="Sun H."/>
            <person name="Tunlid A."/>
            <person name="Henrissat B."/>
            <person name="Grigoriev I.V."/>
            <person name="Hibbett D.S."/>
            <person name="Martin F."/>
            <person name="Nordberg H.P."/>
            <person name="Cantor M.N."/>
            <person name="Hua S.X."/>
        </authorList>
    </citation>
    <scope>NUCLEOTIDE SEQUENCE [LARGE SCALE GENOMIC DNA]</scope>
    <source>
        <strain evidence="2 3">Zn</strain>
    </source>
</reference>
<dbReference type="InterPro" id="IPR051553">
    <property type="entry name" value="Ran_GTPase-activating"/>
</dbReference>
<dbReference type="Gene3D" id="2.130.10.30">
    <property type="entry name" value="Regulator of chromosome condensation 1/beta-lactamase-inhibitor protein II"/>
    <property type="match status" value="1"/>
</dbReference>
<dbReference type="Pfam" id="PF00415">
    <property type="entry name" value="RCC1"/>
    <property type="match status" value="2"/>
</dbReference>
<dbReference type="PROSITE" id="PS50012">
    <property type="entry name" value="RCC1_3"/>
    <property type="match status" value="3"/>
</dbReference>
<sequence>MELWASGFNAWGNLCFDDNTEKIWPDLHNFNPVLRDEEISPRALYRSATLVETSTGMKFAGNPREIKGILAALGDPSGGTYWPTAVAGNERVAALISGVIKQFDSLEDVRIGAGSEGQKNYQLLDNFDAIVTQVVANSTSFTALTATGTVHTWGDGRITERLGREVSDKCPADTPCVVEDLQSIGKVTKISSGGTLTAALTSENDIYIWGNGSTTEPLSRLWNPTPYPLDLHGQDFLDVAVGNHHVIVLTTEHKIFVIGANESGQLGRNDRRDYPDWTEVSLPLKGTQHVTKVFAGHNNSLLLVENIE</sequence>
<feature type="repeat" description="RCC1" evidence="1">
    <location>
        <begin position="148"/>
        <end position="203"/>
    </location>
</feature>
<dbReference type="OrthoDB" id="5370059at2759"/>
<feature type="repeat" description="RCC1" evidence="1">
    <location>
        <begin position="253"/>
        <end position="306"/>
    </location>
</feature>
<dbReference type="PANTHER" id="PTHR45982">
    <property type="entry name" value="REGULATOR OF CHROMOSOME CONDENSATION"/>
    <property type="match status" value="1"/>
</dbReference>
<dbReference type="EMBL" id="KN832871">
    <property type="protein sequence ID" value="KIN05581.1"/>
    <property type="molecule type" value="Genomic_DNA"/>
</dbReference>
<dbReference type="InParanoid" id="A0A0C3HBH5"/>
<name>A0A0C3HBH5_OIDMZ</name>
<dbReference type="Proteomes" id="UP000054321">
    <property type="component" value="Unassembled WGS sequence"/>
</dbReference>
<evidence type="ECO:0000256" key="1">
    <source>
        <dbReference type="PROSITE-ProRule" id="PRU00235"/>
    </source>
</evidence>
<dbReference type="HOGENOM" id="CLU_046009_1_0_1"/>
<feature type="repeat" description="RCC1" evidence="1">
    <location>
        <begin position="204"/>
        <end position="252"/>
    </location>
</feature>
<organism evidence="2 3">
    <name type="scientific">Oidiodendron maius (strain Zn)</name>
    <dbReference type="NCBI Taxonomy" id="913774"/>
    <lineage>
        <taxon>Eukaryota</taxon>
        <taxon>Fungi</taxon>
        <taxon>Dikarya</taxon>
        <taxon>Ascomycota</taxon>
        <taxon>Pezizomycotina</taxon>
        <taxon>Leotiomycetes</taxon>
        <taxon>Leotiomycetes incertae sedis</taxon>
        <taxon>Myxotrichaceae</taxon>
        <taxon>Oidiodendron</taxon>
    </lineage>
</organism>
<dbReference type="AlphaFoldDB" id="A0A0C3HBH5"/>
<protein>
    <submittedName>
        <fullName evidence="2">Uncharacterized protein</fullName>
    </submittedName>
</protein>
<dbReference type="SUPFAM" id="SSF50985">
    <property type="entry name" value="RCC1/BLIP-II"/>
    <property type="match status" value="1"/>
</dbReference>
<dbReference type="PANTHER" id="PTHR45982:SF1">
    <property type="entry name" value="REGULATOR OF CHROMOSOME CONDENSATION"/>
    <property type="match status" value="1"/>
</dbReference>
<dbReference type="InterPro" id="IPR000408">
    <property type="entry name" value="Reg_chr_condens"/>
</dbReference>
<dbReference type="STRING" id="913774.A0A0C3HBH5"/>
<evidence type="ECO:0000313" key="3">
    <source>
        <dbReference type="Proteomes" id="UP000054321"/>
    </source>
</evidence>